<dbReference type="PROSITE" id="PS51257">
    <property type="entry name" value="PROKAR_LIPOPROTEIN"/>
    <property type="match status" value="1"/>
</dbReference>
<evidence type="ECO:0000313" key="3">
    <source>
        <dbReference type="Proteomes" id="UP000515808"/>
    </source>
</evidence>
<name>A0A7G9L7K7_9FLAO</name>
<sequence>MKRIISILVIVFLISSCQKEKKITNKKLEPEVIKNHYKPIFLSFSPEMTKSEFEKEIREKTWDKTLELGKFIIELNSKKYKFEIQKGENSINLFYGESEILNREFLNLKKSKVIIENQKILMNSLIQLFRNKKEYIEYKMPKLKEDKKELYLFRNKERSVLLSFLNSGNIVRSTKEDFEYYKNLENKNDSDSFFVSAMQFKEKKQTEHYLNYMWISYYSNEEMDKLISSKKRILDKKSEEEKQKIKKLKMEEEMKNKKIIENQKLL</sequence>
<dbReference type="Proteomes" id="UP000515808">
    <property type="component" value="Chromosome"/>
</dbReference>
<evidence type="ECO:0000313" key="2">
    <source>
        <dbReference type="EMBL" id="QNM84606.1"/>
    </source>
</evidence>
<reference evidence="2 3" key="1">
    <citation type="submission" date="2020-08" db="EMBL/GenBank/DDBJ databases">
        <title>Polaribacter sp. L12M9 isolated from gut of the Korean scallop.</title>
        <authorList>
            <person name="Jeong Y.S."/>
        </authorList>
    </citation>
    <scope>NUCLEOTIDE SEQUENCE [LARGE SCALE GENOMIC DNA]</scope>
    <source>
        <strain evidence="2 3">L12M9</strain>
    </source>
</reference>
<keyword evidence="3" id="KW-1185">Reference proteome</keyword>
<proteinExistence type="predicted"/>
<accession>A0A7G9L7K7</accession>
<feature type="coiled-coil region" evidence="1">
    <location>
        <begin position="231"/>
        <end position="258"/>
    </location>
</feature>
<evidence type="ECO:0008006" key="4">
    <source>
        <dbReference type="Google" id="ProtNLM"/>
    </source>
</evidence>
<protein>
    <recommendedName>
        <fullName evidence="4">Lipoprotein</fullName>
    </recommendedName>
</protein>
<evidence type="ECO:0000256" key="1">
    <source>
        <dbReference type="SAM" id="Coils"/>
    </source>
</evidence>
<dbReference type="KEGG" id="ppec:H9W90_10400"/>
<dbReference type="EMBL" id="CP060695">
    <property type="protein sequence ID" value="QNM84606.1"/>
    <property type="molecule type" value="Genomic_DNA"/>
</dbReference>
<keyword evidence="1" id="KW-0175">Coiled coil</keyword>
<dbReference type="RefSeq" id="WP_187481535.1">
    <property type="nucleotide sequence ID" value="NZ_CP060695.1"/>
</dbReference>
<dbReference type="AlphaFoldDB" id="A0A7G9L7K7"/>
<organism evidence="2 3">
    <name type="scientific">Polaribacter pectinis</name>
    <dbReference type="NCBI Taxonomy" id="2738844"/>
    <lineage>
        <taxon>Bacteria</taxon>
        <taxon>Pseudomonadati</taxon>
        <taxon>Bacteroidota</taxon>
        <taxon>Flavobacteriia</taxon>
        <taxon>Flavobacteriales</taxon>
        <taxon>Flavobacteriaceae</taxon>
    </lineage>
</organism>
<gene>
    <name evidence="2" type="ORF">H9W90_10400</name>
</gene>